<evidence type="ECO:0000313" key="4">
    <source>
        <dbReference type="EMBL" id="BCJ88346.1"/>
    </source>
</evidence>
<evidence type="ECO:0000259" key="3">
    <source>
        <dbReference type="Pfam" id="PF09335"/>
    </source>
</evidence>
<keyword evidence="5" id="KW-1185">Reference proteome</keyword>
<dbReference type="PANTHER" id="PTHR42709">
    <property type="entry name" value="ALKALINE PHOSPHATASE LIKE PROTEIN"/>
    <property type="match status" value="1"/>
</dbReference>
<evidence type="ECO:0000256" key="1">
    <source>
        <dbReference type="ARBA" id="ARBA00010792"/>
    </source>
</evidence>
<dbReference type="RefSeq" id="WP_226375268.1">
    <property type="nucleotide sequence ID" value="NZ_AP023366.1"/>
</dbReference>
<keyword evidence="2" id="KW-0472">Membrane</keyword>
<gene>
    <name evidence="4" type="ORF">skT53_33310</name>
</gene>
<evidence type="ECO:0000313" key="5">
    <source>
        <dbReference type="Proteomes" id="UP000593802"/>
    </source>
</evidence>
<dbReference type="Pfam" id="PF09335">
    <property type="entry name" value="VTT_dom"/>
    <property type="match status" value="1"/>
</dbReference>
<name>A0A7I8DHG0_9BACL</name>
<feature type="domain" description="VTT" evidence="3">
    <location>
        <begin position="31"/>
        <end position="156"/>
    </location>
</feature>
<dbReference type="InterPro" id="IPR051311">
    <property type="entry name" value="DedA_domain"/>
</dbReference>
<keyword evidence="2" id="KW-0812">Transmembrane</keyword>
<feature type="transmembrane region" description="Helical" evidence="2">
    <location>
        <begin position="12"/>
        <end position="31"/>
    </location>
</feature>
<evidence type="ECO:0000256" key="2">
    <source>
        <dbReference type="SAM" id="Phobius"/>
    </source>
</evidence>
<organism evidence="4 5">
    <name type="scientific">Effusibacillus dendaii</name>
    <dbReference type="NCBI Taxonomy" id="2743772"/>
    <lineage>
        <taxon>Bacteria</taxon>
        <taxon>Bacillati</taxon>
        <taxon>Bacillota</taxon>
        <taxon>Bacilli</taxon>
        <taxon>Bacillales</taxon>
        <taxon>Alicyclobacillaceae</taxon>
        <taxon>Effusibacillus</taxon>
    </lineage>
</organism>
<reference evidence="4 5" key="1">
    <citation type="submission" date="2020-08" db="EMBL/GenBank/DDBJ databases">
        <title>Complete Genome Sequence of Effusibacillus dendaii Strain skT53, Isolated from Farmland soil.</title>
        <authorList>
            <person name="Konishi T."/>
            <person name="Kawasaki H."/>
        </authorList>
    </citation>
    <scope>NUCLEOTIDE SEQUENCE [LARGE SCALE GENOMIC DNA]</scope>
    <source>
        <strain evidence="5">skT53</strain>
    </source>
</reference>
<feature type="transmembrane region" description="Helical" evidence="2">
    <location>
        <begin position="137"/>
        <end position="157"/>
    </location>
</feature>
<keyword evidence="2" id="KW-1133">Transmembrane helix</keyword>
<feature type="transmembrane region" description="Helical" evidence="2">
    <location>
        <begin position="169"/>
        <end position="189"/>
    </location>
</feature>
<dbReference type="PANTHER" id="PTHR42709:SF9">
    <property type="entry name" value="ALKALINE PHOSPHATASE LIKE PROTEIN"/>
    <property type="match status" value="1"/>
</dbReference>
<sequence>MIQDLLLRFFADYGYIGLFAALILGIVGLPLPDELLMLFAGFMVSKGELRFVPTVLVALSGSMIGISLSYFIGYRFGFPLLEKYGRRIHLTPEKLEKAERWFSRFGKFTVTFGYFFPGIRHITSLSAGISKWSYGTLFLYAFPGALIWVFTFIPLGIHLQEDWRIVAGIVRKFTWGIVIVVVALAMVGWRIQRRLKKRRAG</sequence>
<dbReference type="Proteomes" id="UP000593802">
    <property type="component" value="Chromosome"/>
</dbReference>
<accession>A0A7I8DHG0</accession>
<dbReference type="EMBL" id="AP023366">
    <property type="protein sequence ID" value="BCJ88346.1"/>
    <property type="molecule type" value="Genomic_DNA"/>
</dbReference>
<comment type="similarity">
    <text evidence="1">Belongs to the DedA family.</text>
</comment>
<proteinExistence type="inferred from homology"/>
<dbReference type="InterPro" id="IPR032816">
    <property type="entry name" value="VTT_dom"/>
</dbReference>
<dbReference type="GO" id="GO:0005886">
    <property type="term" value="C:plasma membrane"/>
    <property type="evidence" value="ECO:0007669"/>
    <property type="project" value="TreeGrafter"/>
</dbReference>
<feature type="transmembrane region" description="Helical" evidence="2">
    <location>
        <begin position="51"/>
        <end position="73"/>
    </location>
</feature>
<dbReference type="KEGG" id="eff:skT53_33310"/>
<dbReference type="AlphaFoldDB" id="A0A7I8DHG0"/>
<protein>
    <submittedName>
        <fullName evidence="4">Alkaline phosphatase</fullName>
    </submittedName>
</protein>